<feature type="domain" description="T-SNARE coiled-coil homology" evidence="7">
    <location>
        <begin position="343"/>
        <end position="405"/>
    </location>
</feature>
<dbReference type="PROSITE" id="PS50192">
    <property type="entry name" value="T_SNARE"/>
    <property type="match status" value="1"/>
</dbReference>
<dbReference type="CDD" id="cd01068">
    <property type="entry name" value="globin_sensor"/>
    <property type="match status" value="1"/>
</dbReference>
<accession>A0A2U1V972</accession>
<dbReference type="GO" id="GO:0006935">
    <property type="term" value="P:chemotaxis"/>
    <property type="evidence" value="ECO:0007669"/>
    <property type="project" value="InterPro"/>
</dbReference>
<dbReference type="InterPro" id="IPR012292">
    <property type="entry name" value="Globin/Proto"/>
</dbReference>
<dbReference type="GO" id="GO:0004888">
    <property type="term" value="F:transmembrane signaling receptor activity"/>
    <property type="evidence" value="ECO:0007669"/>
    <property type="project" value="InterPro"/>
</dbReference>
<comment type="subcellular location">
    <subcellularLocation>
        <location evidence="1">Cell inner membrane</location>
        <topology evidence="1">Multi-pass membrane protein</topology>
    </subcellularLocation>
</comment>
<comment type="similarity">
    <text evidence="4">Belongs to the methyl-accepting chemotaxis (MCP) protein family.</text>
</comment>
<dbReference type="Gene3D" id="1.10.490.10">
    <property type="entry name" value="Globins"/>
    <property type="match status" value="1"/>
</dbReference>
<evidence type="ECO:0000259" key="7">
    <source>
        <dbReference type="PROSITE" id="PS50192"/>
    </source>
</evidence>
<dbReference type="SUPFAM" id="SSF46458">
    <property type="entry name" value="Globin-like"/>
    <property type="match status" value="1"/>
</dbReference>
<dbReference type="GO" id="GO:0020037">
    <property type="term" value="F:heme binding"/>
    <property type="evidence" value="ECO:0007669"/>
    <property type="project" value="InterPro"/>
</dbReference>
<evidence type="ECO:0000313" key="8">
    <source>
        <dbReference type="EMBL" id="PWC30460.1"/>
    </source>
</evidence>
<dbReference type="AlphaFoldDB" id="A0A2U1V972"/>
<dbReference type="PROSITE" id="PS50111">
    <property type="entry name" value="CHEMOTAXIS_TRANSDUC_2"/>
    <property type="match status" value="1"/>
</dbReference>
<name>A0A2U1V972_9PROT</name>
<dbReference type="Pfam" id="PF11563">
    <property type="entry name" value="Protoglobin"/>
    <property type="match status" value="1"/>
</dbReference>
<organism evidence="8 9">
    <name type="scientific">Teichococcus aestuarii</name>
    <dbReference type="NCBI Taxonomy" id="568898"/>
    <lineage>
        <taxon>Bacteria</taxon>
        <taxon>Pseudomonadati</taxon>
        <taxon>Pseudomonadota</taxon>
        <taxon>Alphaproteobacteria</taxon>
        <taxon>Acetobacterales</taxon>
        <taxon>Roseomonadaceae</taxon>
        <taxon>Roseomonas</taxon>
    </lineage>
</organism>
<dbReference type="InterPro" id="IPR044398">
    <property type="entry name" value="Globin-sensor_dom"/>
</dbReference>
<dbReference type="Proteomes" id="UP000245048">
    <property type="component" value="Unassembled WGS sequence"/>
</dbReference>
<sequence length="447" mass="47294">MTVSIPPELRQRLSTFGITAEDLEVLPSLRDFAEKTLPGLLERGLSRLASWPEAMAALRHPEVHRLRVAHWQRVATGQLDAGFLESAEALGVALHRHGMPIYGVGLCGVTTLNLISEELGLNPPGPGWVRREAARKFALRLSLSHVAWLHCELLLECFTRAEKAARTSLTNRLVGTFEQRMSGVVEELGQSVRQMEEAVQVIVGNAGRIGEVSGTVAQSAARADQDVQAAASSAEQLTNSVGQISRQLGEATRIAARAVEDARRTDTVVQALAEGAKRIDDVVSLINSIAGQTNLLALNATIEAARAGEAGKGFAVVASEVKNLANQTAKATEEISGQIGQVQGATREAVAAIENIARTIDEINQIAAAIAEAVAQQGQTADAIARTVQQAAAGNRRVSEMMRGFEADASSARQVAGQLSSAAGGLGGHSRSLRQAMDGFMSEVRSA</sequence>
<dbReference type="InterPro" id="IPR009050">
    <property type="entry name" value="Globin-like_sf"/>
</dbReference>
<dbReference type="InterPro" id="IPR004089">
    <property type="entry name" value="MCPsignal_dom"/>
</dbReference>
<dbReference type="PANTHER" id="PTHR32089">
    <property type="entry name" value="METHYL-ACCEPTING CHEMOTAXIS PROTEIN MCPB"/>
    <property type="match status" value="1"/>
</dbReference>
<dbReference type="PANTHER" id="PTHR32089:SF112">
    <property type="entry name" value="LYSOZYME-LIKE PROTEIN-RELATED"/>
    <property type="match status" value="1"/>
</dbReference>
<evidence type="ECO:0000256" key="1">
    <source>
        <dbReference type="ARBA" id="ARBA00004429"/>
    </source>
</evidence>
<keyword evidence="2" id="KW-0472">Membrane</keyword>
<evidence type="ECO:0000259" key="6">
    <source>
        <dbReference type="PROSITE" id="PS50111"/>
    </source>
</evidence>
<evidence type="ECO:0000256" key="3">
    <source>
        <dbReference type="ARBA" id="ARBA00023224"/>
    </source>
</evidence>
<protein>
    <submittedName>
        <fullName evidence="8">Chemotaxis protein</fullName>
    </submittedName>
</protein>
<gene>
    <name evidence="8" type="ORF">CR165_00650</name>
</gene>
<dbReference type="Gene3D" id="1.10.287.950">
    <property type="entry name" value="Methyl-accepting chemotaxis protein"/>
    <property type="match status" value="1"/>
</dbReference>
<reference evidence="9" key="1">
    <citation type="submission" date="2017-10" db="EMBL/GenBank/DDBJ databases">
        <authorList>
            <person name="Toshchakov S.V."/>
            <person name="Goeva M.A."/>
        </authorList>
    </citation>
    <scope>NUCLEOTIDE SEQUENCE [LARGE SCALE GENOMIC DNA]</scope>
    <source>
        <strain evidence="9">JR1/69-1-13</strain>
    </source>
</reference>
<dbReference type="InterPro" id="IPR039379">
    <property type="entry name" value="Protoglobin_sensor_dom"/>
</dbReference>
<dbReference type="InterPro" id="IPR000727">
    <property type="entry name" value="T_SNARE_dom"/>
</dbReference>
<feature type="domain" description="Methyl-accepting transducer" evidence="6">
    <location>
        <begin position="170"/>
        <end position="423"/>
    </location>
</feature>
<evidence type="ECO:0000256" key="2">
    <source>
        <dbReference type="ARBA" id="ARBA00022519"/>
    </source>
</evidence>
<evidence type="ECO:0000256" key="4">
    <source>
        <dbReference type="ARBA" id="ARBA00029447"/>
    </source>
</evidence>
<dbReference type="GO" id="GO:0005886">
    <property type="term" value="C:plasma membrane"/>
    <property type="evidence" value="ECO:0007669"/>
    <property type="project" value="UniProtKB-SubCell"/>
</dbReference>
<dbReference type="EMBL" id="PDOA01000001">
    <property type="protein sequence ID" value="PWC30460.1"/>
    <property type="molecule type" value="Genomic_DNA"/>
</dbReference>
<dbReference type="SMART" id="SM00283">
    <property type="entry name" value="MA"/>
    <property type="match status" value="1"/>
</dbReference>
<dbReference type="RefSeq" id="WP_109515032.1">
    <property type="nucleotide sequence ID" value="NZ_JBHSCH010000005.1"/>
</dbReference>
<dbReference type="SUPFAM" id="SSF58104">
    <property type="entry name" value="Methyl-accepting chemotaxis protein (MCP) signaling domain"/>
    <property type="match status" value="1"/>
</dbReference>
<dbReference type="InterPro" id="IPR004090">
    <property type="entry name" value="Chemotax_Me-accpt_rcpt"/>
</dbReference>
<dbReference type="PRINTS" id="PR00260">
    <property type="entry name" value="CHEMTRNSDUCR"/>
</dbReference>
<dbReference type="OrthoDB" id="266313at2"/>
<evidence type="ECO:0000256" key="5">
    <source>
        <dbReference type="PROSITE-ProRule" id="PRU00284"/>
    </source>
</evidence>
<keyword evidence="3 5" id="KW-0807">Transducer</keyword>
<keyword evidence="2" id="KW-1003">Cell membrane</keyword>
<dbReference type="GO" id="GO:0007165">
    <property type="term" value="P:signal transduction"/>
    <property type="evidence" value="ECO:0007669"/>
    <property type="project" value="UniProtKB-KW"/>
</dbReference>
<proteinExistence type="inferred from homology"/>
<keyword evidence="9" id="KW-1185">Reference proteome</keyword>
<comment type="caution">
    <text evidence="8">The sequence shown here is derived from an EMBL/GenBank/DDBJ whole genome shotgun (WGS) entry which is preliminary data.</text>
</comment>
<evidence type="ECO:0000313" key="9">
    <source>
        <dbReference type="Proteomes" id="UP000245048"/>
    </source>
</evidence>
<dbReference type="Pfam" id="PF00015">
    <property type="entry name" value="MCPsignal"/>
    <property type="match status" value="1"/>
</dbReference>
<keyword evidence="2" id="KW-0997">Cell inner membrane</keyword>
<dbReference type="GO" id="GO:0019825">
    <property type="term" value="F:oxygen binding"/>
    <property type="evidence" value="ECO:0007669"/>
    <property type="project" value="InterPro"/>
</dbReference>